<reference evidence="1" key="1">
    <citation type="journal article" date="2020" name="mSystems">
        <title>Genome- and Community-Level Interaction Insights into Carbon Utilization and Element Cycling Functions of Hydrothermarchaeota in Hydrothermal Sediment.</title>
        <authorList>
            <person name="Zhou Z."/>
            <person name="Liu Y."/>
            <person name="Xu W."/>
            <person name="Pan J."/>
            <person name="Luo Z.H."/>
            <person name="Li M."/>
        </authorList>
    </citation>
    <scope>NUCLEOTIDE SEQUENCE [LARGE SCALE GENOMIC DNA]</scope>
    <source>
        <strain evidence="1">SpSt-1116</strain>
    </source>
</reference>
<accession>A0A7J3ZKF8</accession>
<organism evidence="1">
    <name type="scientific">Fervidicoccus fontis</name>
    <dbReference type="NCBI Taxonomy" id="683846"/>
    <lineage>
        <taxon>Archaea</taxon>
        <taxon>Thermoproteota</taxon>
        <taxon>Thermoprotei</taxon>
        <taxon>Fervidicoccales</taxon>
        <taxon>Fervidicoccaceae</taxon>
        <taxon>Fervidicoccus</taxon>
    </lineage>
</organism>
<proteinExistence type="predicted"/>
<sequence length="279" mass="30971">MSKSRRLLVATDLDRTLLSSNFGYHGVVDTLEKLRLLKVPVIPITSRTFKELELYMRDIPIGKLDGGIAAVVEVGGAIHLSERLVRGPIRVSSKTLEIPLAQRLENVSGLIDESVKEAECSSEPLAFTKATVEEIVREAGLAPKEALFAKMRKYSETLVFNDAECRKRFIRAALKRGLDVVESVRQVHVGLGIGKERGLLKLVNVLPHFRTGRIVTACLGDAPMDKKMLESCDVAVVIPWNDGRCRVMPRNKRVLVSPYPAPRGWSWAIERVLALQGIL</sequence>
<dbReference type="InterPro" id="IPR036412">
    <property type="entry name" value="HAD-like_sf"/>
</dbReference>
<comment type="caution">
    <text evidence="1">The sequence shown here is derived from an EMBL/GenBank/DDBJ whole genome shotgun (WGS) entry which is preliminary data.</text>
</comment>
<dbReference type="AlphaFoldDB" id="A0A7J3ZKF8"/>
<gene>
    <name evidence="1" type="ORF">ENM78_02825</name>
</gene>
<dbReference type="Gene3D" id="3.40.50.1000">
    <property type="entry name" value="HAD superfamily/HAD-like"/>
    <property type="match status" value="1"/>
</dbReference>
<dbReference type="SUPFAM" id="SSF56784">
    <property type="entry name" value="HAD-like"/>
    <property type="match status" value="1"/>
</dbReference>
<dbReference type="InterPro" id="IPR023214">
    <property type="entry name" value="HAD_sf"/>
</dbReference>
<name>A0A7J3ZKF8_9CREN</name>
<evidence type="ECO:0000313" key="1">
    <source>
        <dbReference type="EMBL" id="HHQ80382.1"/>
    </source>
</evidence>
<dbReference type="EMBL" id="DRZC01000034">
    <property type="protein sequence ID" value="HHQ80382.1"/>
    <property type="molecule type" value="Genomic_DNA"/>
</dbReference>
<dbReference type="Gene3D" id="3.30.980.20">
    <property type="entry name" value="Putative mannosyl-3-phosphoglycerate phosphatase, domain 2"/>
    <property type="match status" value="1"/>
</dbReference>
<evidence type="ECO:0008006" key="2">
    <source>
        <dbReference type="Google" id="ProtNLM"/>
    </source>
</evidence>
<protein>
    <recommendedName>
        <fullName evidence="2">HAD-IIB family hydrolase</fullName>
    </recommendedName>
</protein>